<proteinExistence type="predicted"/>
<evidence type="ECO:0000313" key="3">
    <source>
        <dbReference type="Proteomes" id="UP000270299"/>
    </source>
</evidence>
<evidence type="ECO:0000256" key="1">
    <source>
        <dbReference type="SAM" id="Phobius"/>
    </source>
</evidence>
<name>A0A3L6ZQQ7_9MICO</name>
<feature type="transmembrane region" description="Helical" evidence="1">
    <location>
        <begin position="7"/>
        <end position="26"/>
    </location>
</feature>
<sequence length="245" mass="25871">MRKRPSILLPLVVGIVALLGFGWLWIAFEPDMSSQTSTIGWALSEISLALALAVPAVCLFFAIRAAHIRRLQAREAVGPAAAGIAKARDLLWSLTHELLPPTESPGSLPTDAREQVFLHGTVACARHSIPAPAMRSLVVSARGAGASGARQVASARRGWSEPDTAEVAATDRRILVRAGADLLDIRYADITDIAVEPGAVVLRLHEGAPILLTGEVAESLAVLAVWGSVGESALRRHPALASLRT</sequence>
<comment type="caution">
    <text evidence="2">The sequence shown here is derived from an EMBL/GenBank/DDBJ whole genome shotgun (WGS) entry which is preliminary data.</text>
</comment>
<keyword evidence="3" id="KW-1185">Reference proteome</keyword>
<dbReference type="Proteomes" id="UP000270299">
    <property type="component" value="Unassembled WGS sequence"/>
</dbReference>
<dbReference type="OrthoDB" id="5117277at2"/>
<dbReference type="EMBL" id="RCUV01000011">
    <property type="protein sequence ID" value="RLP70273.1"/>
    <property type="molecule type" value="Genomic_DNA"/>
</dbReference>
<reference evidence="2 3" key="1">
    <citation type="submission" date="2018-10" db="EMBL/GenBank/DDBJ databases">
        <authorList>
            <person name="Li J."/>
        </authorList>
    </citation>
    <scope>NUCLEOTIDE SEQUENCE [LARGE SCALE GENOMIC DNA]</scope>
    <source>
        <strain evidence="2 3">CCTCC AB209002</strain>
    </source>
</reference>
<feature type="transmembrane region" description="Helical" evidence="1">
    <location>
        <begin position="46"/>
        <end position="66"/>
    </location>
</feature>
<protein>
    <submittedName>
        <fullName evidence="2">Uncharacterized protein</fullName>
    </submittedName>
</protein>
<dbReference type="RefSeq" id="WP_121673334.1">
    <property type="nucleotide sequence ID" value="NZ_BMXM01000007.1"/>
</dbReference>
<organism evidence="2 3">
    <name type="scientific">Mycetocola manganoxydans</name>
    <dbReference type="NCBI Taxonomy" id="699879"/>
    <lineage>
        <taxon>Bacteria</taxon>
        <taxon>Bacillati</taxon>
        <taxon>Actinomycetota</taxon>
        <taxon>Actinomycetes</taxon>
        <taxon>Micrococcales</taxon>
        <taxon>Microbacteriaceae</taxon>
        <taxon>Mycetocola</taxon>
    </lineage>
</organism>
<accession>A0A3L6ZQQ7</accession>
<dbReference type="AlphaFoldDB" id="A0A3L6ZQQ7"/>
<evidence type="ECO:0000313" key="2">
    <source>
        <dbReference type="EMBL" id="RLP70273.1"/>
    </source>
</evidence>
<gene>
    <name evidence="2" type="ORF">D9V29_10830</name>
</gene>
<keyword evidence="1" id="KW-0472">Membrane</keyword>
<keyword evidence="1" id="KW-1133">Transmembrane helix</keyword>
<keyword evidence="1" id="KW-0812">Transmembrane</keyword>